<organism evidence="2 3">
    <name type="scientific">Cyanomargarita calcarea GSE-NOS-MK-12-04C</name>
    <dbReference type="NCBI Taxonomy" id="2839659"/>
    <lineage>
        <taxon>Bacteria</taxon>
        <taxon>Bacillati</taxon>
        <taxon>Cyanobacteriota</taxon>
        <taxon>Cyanophyceae</taxon>
        <taxon>Nostocales</taxon>
        <taxon>Cyanomargaritaceae</taxon>
        <taxon>Cyanomargarita</taxon>
    </lineage>
</organism>
<evidence type="ECO:0000313" key="3">
    <source>
        <dbReference type="Proteomes" id="UP000729701"/>
    </source>
</evidence>
<sequence length="114" mass="12959">MKIILKNLVFSLALTKIFALAFVLIFEAPVAASQNQQILNGLLHPTEDNFFKEGREQFEREIQMLLHQPPSSFDRLLKISPKLLQIQEERSPDASTTISPRTTERPAKSNQSNP</sequence>
<dbReference type="AlphaFoldDB" id="A0A951UUH1"/>
<name>A0A951UUH1_9CYAN</name>
<reference evidence="2" key="1">
    <citation type="submission" date="2021-05" db="EMBL/GenBank/DDBJ databases">
        <authorList>
            <person name="Pietrasiak N."/>
            <person name="Ward R."/>
            <person name="Stajich J.E."/>
            <person name="Kurbessoian T."/>
        </authorList>
    </citation>
    <scope>NUCLEOTIDE SEQUENCE</scope>
    <source>
        <strain evidence="2">GSE-NOS-MK-12-04C</strain>
    </source>
</reference>
<protein>
    <submittedName>
        <fullName evidence="2">Uncharacterized protein</fullName>
    </submittedName>
</protein>
<accession>A0A951UUH1</accession>
<comment type="caution">
    <text evidence="2">The sequence shown here is derived from an EMBL/GenBank/DDBJ whole genome shotgun (WGS) entry which is preliminary data.</text>
</comment>
<gene>
    <name evidence="2" type="ORF">KME60_22140</name>
</gene>
<proteinExistence type="predicted"/>
<dbReference type="EMBL" id="JAHHGZ010000026">
    <property type="protein sequence ID" value="MBW4670034.1"/>
    <property type="molecule type" value="Genomic_DNA"/>
</dbReference>
<dbReference type="Proteomes" id="UP000729701">
    <property type="component" value="Unassembled WGS sequence"/>
</dbReference>
<evidence type="ECO:0000256" key="1">
    <source>
        <dbReference type="SAM" id="MobiDB-lite"/>
    </source>
</evidence>
<evidence type="ECO:0000313" key="2">
    <source>
        <dbReference type="EMBL" id="MBW4670034.1"/>
    </source>
</evidence>
<feature type="region of interest" description="Disordered" evidence="1">
    <location>
        <begin position="87"/>
        <end position="114"/>
    </location>
</feature>
<reference evidence="2" key="2">
    <citation type="journal article" date="2022" name="Microbiol. Resour. Announc.">
        <title>Metagenome Sequencing to Explore Phylogenomics of Terrestrial Cyanobacteria.</title>
        <authorList>
            <person name="Ward R.D."/>
            <person name="Stajich J.E."/>
            <person name="Johansen J.R."/>
            <person name="Huntemann M."/>
            <person name="Clum A."/>
            <person name="Foster B."/>
            <person name="Foster B."/>
            <person name="Roux S."/>
            <person name="Palaniappan K."/>
            <person name="Varghese N."/>
            <person name="Mukherjee S."/>
            <person name="Reddy T.B.K."/>
            <person name="Daum C."/>
            <person name="Copeland A."/>
            <person name="Chen I.A."/>
            <person name="Ivanova N.N."/>
            <person name="Kyrpides N.C."/>
            <person name="Shapiro N."/>
            <person name="Eloe-Fadrosh E.A."/>
            <person name="Pietrasiak N."/>
        </authorList>
    </citation>
    <scope>NUCLEOTIDE SEQUENCE</scope>
    <source>
        <strain evidence="2">GSE-NOS-MK-12-04C</strain>
    </source>
</reference>